<dbReference type="Proteomes" id="UP000011713">
    <property type="component" value="Unassembled WGS sequence"/>
</dbReference>
<accession>M4C5U0</accession>
<evidence type="ECO:0000256" key="1">
    <source>
        <dbReference type="SAM" id="MobiDB-lite"/>
    </source>
</evidence>
<name>M4C5U0_HYAAE</name>
<dbReference type="EnsemblProtists" id="HpaT814469">
    <property type="protein sequence ID" value="HpaP814469"/>
    <property type="gene ID" value="HpaG814469"/>
</dbReference>
<dbReference type="EMBL" id="JH598458">
    <property type="status" value="NOT_ANNOTATED_CDS"/>
    <property type="molecule type" value="Genomic_DNA"/>
</dbReference>
<dbReference type="Pfam" id="PF00188">
    <property type="entry name" value="CAP"/>
    <property type="match status" value="1"/>
</dbReference>
<dbReference type="PANTHER" id="PTHR31157">
    <property type="entry name" value="SCP DOMAIN-CONTAINING PROTEIN"/>
    <property type="match status" value="1"/>
</dbReference>
<keyword evidence="4" id="KW-1185">Reference proteome</keyword>
<dbReference type="InterPro" id="IPR014044">
    <property type="entry name" value="CAP_dom"/>
</dbReference>
<organism evidence="3 4">
    <name type="scientific">Hyaloperonospora arabidopsidis (strain Emoy2)</name>
    <name type="common">Downy mildew agent</name>
    <name type="synonym">Peronospora arabidopsidis</name>
    <dbReference type="NCBI Taxonomy" id="559515"/>
    <lineage>
        <taxon>Eukaryota</taxon>
        <taxon>Sar</taxon>
        <taxon>Stramenopiles</taxon>
        <taxon>Oomycota</taxon>
        <taxon>Peronosporomycetes</taxon>
        <taxon>Peronosporales</taxon>
        <taxon>Peronosporaceae</taxon>
        <taxon>Hyaloperonospora</taxon>
    </lineage>
</organism>
<dbReference type="VEuPathDB" id="FungiDB:HpaG814469"/>
<dbReference type="InParanoid" id="M4C5U0"/>
<dbReference type="CDD" id="cd05379">
    <property type="entry name" value="CAP_bacterial"/>
    <property type="match status" value="1"/>
</dbReference>
<feature type="compositionally biased region" description="Basic and acidic residues" evidence="1">
    <location>
        <begin position="198"/>
        <end position="209"/>
    </location>
</feature>
<feature type="domain" description="SCP" evidence="2">
    <location>
        <begin position="2"/>
        <end position="120"/>
    </location>
</feature>
<sequence>MLAHVNHVRAVHHLPPLCQNKKLQAAAKRHSNDMAKHDFMDHNGTDGSSVSRRITEAGYKWEAVAENVAAGQEDVESVMQAWMKSEGHRKNILDPSYTMFGTACTYNKSTTMEYYWTQDFGFGTMEACEKDRVRHSKPPTRKQKKLKDHLKTLVPDTLSGAVAPVSHLNSTLHSDEALKHRAPAAIAAVEIGDESSSDDDKQDSKAQSS</sequence>
<evidence type="ECO:0000313" key="4">
    <source>
        <dbReference type="Proteomes" id="UP000011713"/>
    </source>
</evidence>
<feature type="region of interest" description="Disordered" evidence="1">
    <location>
        <begin position="189"/>
        <end position="209"/>
    </location>
</feature>
<dbReference type="Gene3D" id="3.40.33.10">
    <property type="entry name" value="CAP"/>
    <property type="match status" value="1"/>
</dbReference>
<dbReference type="OMA" id="HSNDMAK"/>
<evidence type="ECO:0000259" key="2">
    <source>
        <dbReference type="Pfam" id="PF00188"/>
    </source>
</evidence>
<reference evidence="3" key="2">
    <citation type="submission" date="2015-06" db="UniProtKB">
        <authorList>
            <consortium name="EnsemblProtists"/>
        </authorList>
    </citation>
    <scope>IDENTIFICATION</scope>
    <source>
        <strain evidence="3">Emoy2</strain>
    </source>
</reference>
<dbReference type="InterPro" id="IPR035940">
    <property type="entry name" value="CAP_sf"/>
</dbReference>
<dbReference type="AlphaFoldDB" id="M4C5U0"/>
<dbReference type="eggNOG" id="ENOG502S6DR">
    <property type="taxonomic scope" value="Eukaryota"/>
</dbReference>
<dbReference type="HOGENOM" id="CLU_048111_1_1_1"/>
<proteinExistence type="predicted"/>
<evidence type="ECO:0000313" key="3">
    <source>
        <dbReference type="EnsemblProtists" id="HpaP814469"/>
    </source>
</evidence>
<dbReference type="PANTHER" id="PTHR31157:SF1">
    <property type="entry name" value="SCP DOMAIN-CONTAINING PROTEIN"/>
    <property type="match status" value="1"/>
</dbReference>
<reference evidence="4" key="1">
    <citation type="journal article" date="2010" name="Science">
        <title>Signatures of adaptation to obligate biotrophy in the Hyaloperonospora arabidopsidis genome.</title>
        <authorList>
            <person name="Baxter L."/>
            <person name="Tripathy S."/>
            <person name="Ishaque N."/>
            <person name="Boot N."/>
            <person name="Cabral A."/>
            <person name="Kemen E."/>
            <person name="Thines M."/>
            <person name="Ah-Fong A."/>
            <person name="Anderson R."/>
            <person name="Badejoko W."/>
            <person name="Bittner-Eddy P."/>
            <person name="Boore J.L."/>
            <person name="Chibucos M.C."/>
            <person name="Coates M."/>
            <person name="Dehal P."/>
            <person name="Delehaunty K."/>
            <person name="Dong S."/>
            <person name="Downton P."/>
            <person name="Dumas B."/>
            <person name="Fabro G."/>
            <person name="Fronick C."/>
            <person name="Fuerstenberg S.I."/>
            <person name="Fulton L."/>
            <person name="Gaulin E."/>
            <person name="Govers F."/>
            <person name="Hughes L."/>
            <person name="Humphray S."/>
            <person name="Jiang R.H."/>
            <person name="Judelson H."/>
            <person name="Kamoun S."/>
            <person name="Kyung K."/>
            <person name="Meijer H."/>
            <person name="Minx P."/>
            <person name="Morris P."/>
            <person name="Nelson J."/>
            <person name="Phuntumart V."/>
            <person name="Qutob D."/>
            <person name="Rehmany A."/>
            <person name="Rougon-Cardoso A."/>
            <person name="Ryden P."/>
            <person name="Torto-Alalibo T."/>
            <person name="Studholme D."/>
            <person name="Wang Y."/>
            <person name="Win J."/>
            <person name="Wood J."/>
            <person name="Clifton S.W."/>
            <person name="Rogers J."/>
            <person name="Van den Ackerveken G."/>
            <person name="Jones J.D."/>
            <person name="McDowell J.M."/>
            <person name="Beynon J."/>
            <person name="Tyler B.M."/>
        </authorList>
    </citation>
    <scope>NUCLEOTIDE SEQUENCE [LARGE SCALE GENOMIC DNA]</scope>
    <source>
        <strain evidence="4">Emoy2</strain>
    </source>
</reference>
<dbReference type="SUPFAM" id="SSF55797">
    <property type="entry name" value="PR-1-like"/>
    <property type="match status" value="1"/>
</dbReference>
<protein>
    <recommendedName>
        <fullName evidence="2">SCP domain-containing protein</fullName>
    </recommendedName>
</protein>